<name>A0A9Q1JZ81_9CARY</name>
<evidence type="ECO:0008006" key="4">
    <source>
        <dbReference type="Google" id="ProtNLM"/>
    </source>
</evidence>
<accession>A0A9Q1JZ81</accession>
<keyword evidence="3" id="KW-1185">Reference proteome</keyword>
<protein>
    <recommendedName>
        <fullName evidence="4">Protein kinase domain-containing protein</fullName>
    </recommendedName>
</protein>
<evidence type="ECO:0000313" key="2">
    <source>
        <dbReference type="EMBL" id="KAJ8433629.1"/>
    </source>
</evidence>
<dbReference type="AlphaFoldDB" id="A0A9Q1JZ81"/>
<organism evidence="2 3">
    <name type="scientific">Carnegiea gigantea</name>
    <dbReference type="NCBI Taxonomy" id="171969"/>
    <lineage>
        <taxon>Eukaryota</taxon>
        <taxon>Viridiplantae</taxon>
        <taxon>Streptophyta</taxon>
        <taxon>Embryophyta</taxon>
        <taxon>Tracheophyta</taxon>
        <taxon>Spermatophyta</taxon>
        <taxon>Magnoliopsida</taxon>
        <taxon>eudicotyledons</taxon>
        <taxon>Gunneridae</taxon>
        <taxon>Pentapetalae</taxon>
        <taxon>Caryophyllales</taxon>
        <taxon>Cactineae</taxon>
        <taxon>Cactaceae</taxon>
        <taxon>Cactoideae</taxon>
        <taxon>Echinocereeae</taxon>
        <taxon>Carnegiea</taxon>
    </lineage>
</organism>
<gene>
    <name evidence="2" type="ORF">Cgig2_004410</name>
</gene>
<feature type="compositionally biased region" description="Basic and acidic residues" evidence="1">
    <location>
        <begin position="233"/>
        <end position="251"/>
    </location>
</feature>
<feature type="region of interest" description="Disordered" evidence="1">
    <location>
        <begin position="190"/>
        <end position="251"/>
    </location>
</feature>
<dbReference type="EMBL" id="JAKOGI010000526">
    <property type="protein sequence ID" value="KAJ8433629.1"/>
    <property type="molecule type" value="Genomic_DNA"/>
</dbReference>
<proteinExistence type="predicted"/>
<evidence type="ECO:0000313" key="3">
    <source>
        <dbReference type="Proteomes" id="UP001153076"/>
    </source>
</evidence>
<sequence length="272" mass="30211">MYIQSHGRVPESTANHFMQQLGSGHKLNHLFFLVYLYDFVSRQSTVEASTVGGSSLDGANDLNLLLSSGDNNSVLKIADFGFASLVLEPKPTPVPIVRGRNDGGCLTDSHRDQLLLRLVESIDSVEGQRTTQRSDDDTTKRFLLEVADCPGRLDPLSFVGRLASSEDCFERYELTEGRLDLHQLAPCAERSNKRAENPQPNRSNLVGKGLKKGTETPKLQVVKKFNDNDTEDNEKTEKQAETDGEIVPRSKQFEVAMETELKEIEASKQSAK</sequence>
<reference evidence="2" key="1">
    <citation type="submission" date="2022-04" db="EMBL/GenBank/DDBJ databases">
        <title>Carnegiea gigantea Genome sequencing and assembly v2.</title>
        <authorList>
            <person name="Copetti D."/>
            <person name="Sanderson M.J."/>
            <person name="Burquez A."/>
            <person name="Wojciechowski M.F."/>
        </authorList>
    </citation>
    <scope>NUCLEOTIDE SEQUENCE</scope>
    <source>
        <strain evidence="2">SGP5-SGP5p</strain>
        <tissue evidence="2">Aerial part</tissue>
    </source>
</reference>
<evidence type="ECO:0000256" key="1">
    <source>
        <dbReference type="SAM" id="MobiDB-lite"/>
    </source>
</evidence>
<dbReference type="Proteomes" id="UP001153076">
    <property type="component" value="Unassembled WGS sequence"/>
</dbReference>
<comment type="caution">
    <text evidence="2">The sequence shown here is derived from an EMBL/GenBank/DDBJ whole genome shotgun (WGS) entry which is preliminary data.</text>
</comment>